<feature type="transmembrane region" description="Helical" evidence="5">
    <location>
        <begin position="238"/>
        <end position="262"/>
    </location>
</feature>
<dbReference type="PANTHER" id="PTHR33514:SF13">
    <property type="entry name" value="PROTEIN ABCI12, CHLOROPLASTIC"/>
    <property type="match status" value="1"/>
</dbReference>
<dbReference type="EMBL" id="JACOPQ010000004">
    <property type="protein sequence ID" value="MBC5736617.1"/>
    <property type="molecule type" value="Genomic_DNA"/>
</dbReference>
<feature type="transmembrane region" description="Helical" evidence="5">
    <location>
        <begin position="29"/>
        <end position="54"/>
    </location>
</feature>
<evidence type="ECO:0000256" key="1">
    <source>
        <dbReference type="ARBA" id="ARBA00004141"/>
    </source>
</evidence>
<dbReference type="PANTHER" id="PTHR33514">
    <property type="entry name" value="PROTEIN ABCI12, CHLOROPLASTIC"/>
    <property type="match status" value="1"/>
</dbReference>
<evidence type="ECO:0000313" key="6">
    <source>
        <dbReference type="EMBL" id="MBC5736617.1"/>
    </source>
</evidence>
<accession>A0A8J6JJW1</accession>
<comment type="caution">
    <text evidence="6">The sequence shown here is derived from an EMBL/GenBank/DDBJ whole genome shotgun (WGS) entry which is preliminary data.</text>
</comment>
<proteinExistence type="predicted"/>
<feature type="transmembrane region" description="Helical" evidence="5">
    <location>
        <begin position="137"/>
        <end position="159"/>
    </location>
</feature>
<evidence type="ECO:0000256" key="4">
    <source>
        <dbReference type="ARBA" id="ARBA00023136"/>
    </source>
</evidence>
<gene>
    <name evidence="6" type="ORF">H8S62_06290</name>
</gene>
<dbReference type="InterPro" id="IPR003339">
    <property type="entry name" value="ABC/ECF_trnsptr_transmembrane"/>
</dbReference>
<evidence type="ECO:0000313" key="7">
    <source>
        <dbReference type="Proteomes" id="UP000607645"/>
    </source>
</evidence>
<evidence type="ECO:0000256" key="3">
    <source>
        <dbReference type="ARBA" id="ARBA00022989"/>
    </source>
</evidence>
<keyword evidence="4 5" id="KW-0472">Membrane</keyword>
<comment type="subcellular location">
    <subcellularLocation>
        <location evidence="1">Membrane</location>
        <topology evidence="1">Multi-pass membrane protein</topology>
    </subcellularLocation>
</comment>
<feature type="transmembrane region" description="Helical" evidence="5">
    <location>
        <begin position="66"/>
        <end position="86"/>
    </location>
</feature>
<protein>
    <submittedName>
        <fullName evidence="6">Energy-coupling factor transporter transmembrane protein EcfT</fullName>
    </submittedName>
</protein>
<dbReference type="Proteomes" id="UP000607645">
    <property type="component" value="Unassembled WGS sequence"/>
</dbReference>
<organism evidence="6 7">
    <name type="scientific">Lawsonibacter faecis</name>
    <dbReference type="NCBI Taxonomy" id="2763052"/>
    <lineage>
        <taxon>Bacteria</taxon>
        <taxon>Bacillati</taxon>
        <taxon>Bacillota</taxon>
        <taxon>Clostridia</taxon>
        <taxon>Eubacteriales</taxon>
        <taxon>Oscillospiraceae</taxon>
        <taxon>Lawsonibacter</taxon>
    </lineage>
</organism>
<keyword evidence="7" id="KW-1185">Reference proteome</keyword>
<sequence length="308" mass="34312">MVTDAYSVREGLGEAAAFYRSHPLLNFSYFAIVIGVTMFAMHPVFLLSSFFMAWCYSILLRGIKAIRFNCLVLIPAILLMTLFNTLNVHNGVTVLFYLNDNRITLEAIIYGLASAIMLTSVIIWFSCFSVIVTADKFIYLFGRAAPVLALTLSMIMRYIPLLQHRFREVAAAQRCMGRGLKGSSWIKRIRQFGKEVSILIAWSLEASIESADSMEARGYGLRGRSSFHLFRFAGGEKVLLAAILLLGGAVVAACAAGSMSIYYYPAILLPRFTVLQWISLAAYLGLMSIPMVLDMRGIHEWKLSHAAM</sequence>
<feature type="transmembrane region" description="Helical" evidence="5">
    <location>
        <begin position="274"/>
        <end position="293"/>
    </location>
</feature>
<feature type="transmembrane region" description="Helical" evidence="5">
    <location>
        <begin position="107"/>
        <end position="131"/>
    </location>
</feature>
<name>A0A8J6JJW1_9FIRM</name>
<evidence type="ECO:0000256" key="2">
    <source>
        <dbReference type="ARBA" id="ARBA00022692"/>
    </source>
</evidence>
<keyword evidence="2 5" id="KW-0812">Transmembrane</keyword>
<dbReference type="GO" id="GO:0005886">
    <property type="term" value="C:plasma membrane"/>
    <property type="evidence" value="ECO:0007669"/>
    <property type="project" value="TreeGrafter"/>
</dbReference>
<keyword evidence="3 5" id="KW-1133">Transmembrane helix</keyword>
<evidence type="ECO:0000256" key="5">
    <source>
        <dbReference type="SAM" id="Phobius"/>
    </source>
</evidence>
<dbReference type="RefSeq" id="WP_155151110.1">
    <property type="nucleotide sequence ID" value="NZ_JACOPQ010000004.1"/>
</dbReference>
<dbReference type="CDD" id="cd16914">
    <property type="entry name" value="EcfT"/>
    <property type="match status" value="1"/>
</dbReference>
<dbReference type="AlphaFoldDB" id="A0A8J6JJW1"/>
<reference evidence="6" key="1">
    <citation type="submission" date="2020-08" db="EMBL/GenBank/DDBJ databases">
        <title>Genome public.</title>
        <authorList>
            <person name="Liu C."/>
            <person name="Sun Q."/>
        </authorList>
    </citation>
    <scope>NUCLEOTIDE SEQUENCE</scope>
    <source>
        <strain evidence="6">NSJ-52</strain>
    </source>
</reference>